<dbReference type="STRING" id="1579979.WM2015_1612"/>
<gene>
    <name evidence="7" type="ORF">WM2015_1612</name>
</gene>
<keyword evidence="3" id="KW-0963">Cytoplasm</keyword>
<dbReference type="RefSeq" id="WP_049725579.1">
    <property type="nucleotide sequence ID" value="NZ_CP012154.1"/>
</dbReference>
<evidence type="ECO:0000256" key="1">
    <source>
        <dbReference type="ARBA" id="ARBA00004138"/>
    </source>
</evidence>
<dbReference type="SUPFAM" id="SSF51126">
    <property type="entry name" value="Pectin lyase-like"/>
    <property type="match status" value="2"/>
</dbReference>
<dbReference type="SMART" id="SM00710">
    <property type="entry name" value="PbH1"/>
    <property type="match status" value="6"/>
</dbReference>
<dbReference type="InterPro" id="IPR011050">
    <property type="entry name" value="Pectin_lyase_fold/virulence"/>
</dbReference>
<protein>
    <recommendedName>
        <fullName evidence="6">HYDIN/VesB/CFA65-like Ig-like domain-containing protein</fullName>
    </recommendedName>
</protein>
<dbReference type="KEGG" id="wma:WM2015_1612"/>
<organism evidence="7 8">
    <name type="scientific">Wenzhouxiangella marina</name>
    <dbReference type="NCBI Taxonomy" id="1579979"/>
    <lineage>
        <taxon>Bacteria</taxon>
        <taxon>Pseudomonadati</taxon>
        <taxon>Pseudomonadota</taxon>
        <taxon>Gammaproteobacteria</taxon>
        <taxon>Chromatiales</taxon>
        <taxon>Wenzhouxiangellaceae</taxon>
        <taxon>Wenzhouxiangella</taxon>
    </lineage>
</organism>
<evidence type="ECO:0000259" key="6">
    <source>
        <dbReference type="Pfam" id="PF22544"/>
    </source>
</evidence>
<dbReference type="EMBL" id="CP012154">
    <property type="protein sequence ID" value="AKS41982.1"/>
    <property type="molecule type" value="Genomic_DNA"/>
</dbReference>
<dbReference type="AlphaFoldDB" id="A0A0K0XWH2"/>
<sequence length="974" mass="96508">MSAKYQVNPSRLALAITASLSAAQLSAATITVDSLDDPGFVEECTLRSAIEAVNTQSAVDSCDAGDGINDQIVFQPGLTGTITLSNGELLISSNVTIAGPGSADLTLDANSSSRIFNVDGATATIGGITLTGGYSSNGSAVYAHNDADVSLQDCLISNNYAFYLGGGIEVYGAAVSVDNCALNFNRTTYQGGGIGVTRGYARVSNSSFFYNEADFGAGAQVSPLENPQRGGPPPGYLTAQLVVENSYFYNNLAQIGGGAIGAGYNEISGGKRPERAAGTTGSAVIITGTTPVNLSIDNSFFLANSAQTGGAIAAAPVITGGPGPQGAPVPLSNEILITDSSFDYNYAVFGAAIGGLNSAVEASTTSFANNTAAQSGGAVVMASYYGVLPPPNRGLSGPRFLGYGLTLTQNEVLSGGIDRGYGPRSGAGGAIMLQGADGYLAYSTVSSNTAPQVGGGVFVADAYLGLNASLIQSNNGGGVYSSSGYSILQNSRLLDNVAALDGGAAGLQCEQGSICGVKYSEFSGNGGGDVGGIAADLFGARGQGSQVDIQNSTVSGNAGGFVGGISASNLVMNFTTVASNYASLATRGGFSLVGGVLTDANGSIDNSIIADNSTYYGASDIETNLAVVSLNTSLVGDSAGLSYSGAGNLLDVDPLLAPLALNGGSPNNGRTHALAAASPAIDGGAVSGLPSYDQRGPGFPRLVAAAADMGAYEFQGLIEPDVGLSTSAIDFSGLLVGLNDSAQLTITSTGTGNLDLGTLTISTVRGGGVFGLLNDTCSNQTLAPTASCTVDVTFQPPALGNFTGNLSIPSNAPSSPDLVPVSGVGLAPVLSLSSPSINFGAISVGDSLIGSTTVTNTGNAPLTFSDASALMPPFSLVTGPGLCLDGGPTVLAPAESCTLSFAFDPTEPGAANATVALLSDSFGGDSAVQLSGSAVAGPAGPALPVPVMGRVGTALLGAGLMVLGLFGIRRTLGG</sequence>
<dbReference type="Proteomes" id="UP000066624">
    <property type="component" value="Chromosome"/>
</dbReference>
<proteinExistence type="predicted"/>
<dbReference type="GO" id="GO:0005737">
    <property type="term" value="C:cytoplasm"/>
    <property type="evidence" value="ECO:0007669"/>
    <property type="project" value="UniProtKB-SubCell"/>
</dbReference>
<evidence type="ECO:0000256" key="3">
    <source>
        <dbReference type="ARBA" id="ARBA00022490"/>
    </source>
</evidence>
<dbReference type="PANTHER" id="PTHR11319">
    <property type="entry name" value="G PROTEIN-COUPLED RECEPTOR-RELATED"/>
    <property type="match status" value="1"/>
</dbReference>
<dbReference type="InterPro" id="IPR006626">
    <property type="entry name" value="PbH1"/>
</dbReference>
<dbReference type="NCBIfam" id="NF012200">
    <property type="entry name" value="choice_anch_D"/>
    <property type="match status" value="2"/>
</dbReference>
<comment type="subcellular location">
    <subcellularLocation>
        <location evidence="1">Cell projection</location>
        <location evidence="1">Cilium</location>
    </subcellularLocation>
    <subcellularLocation>
        <location evidence="2">Cytoplasm</location>
    </subcellularLocation>
</comment>
<keyword evidence="5" id="KW-0966">Cell projection</keyword>
<evidence type="ECO:0000256" key="4">
    <source>
        <dbReference type="ARBA" id="ARBA00023069"/>
    </source>
</evidence>
<feature type="domain" description="HYDIN/VesB/CFA65-like Ig-like" evidence="6">
    <location>
        <begin position="828"/>
        <end position="929"/>
    </location>
</feature>
<dbReference type="InterPro" id="IPR013783">
    <property type="entry name" value="Ig-like_fold"/>
</dbReference>
<dbReference type="Gene3D" id="2.60.40.10">
    <property type="entry name" value="Immunoglobulins"/>
    <property type="match status" value="2"/>
</dbReference>
<dbReference type="InterPro" id="IPR053879">
    <property type="entry name" value="HYDIN_VesB_CFA65-like_Ig"/>
</dbReference>
<keyword evidence="4" id="KW-0969">Cilium</keyword>
<evidence type="ECO:0000256" key="5">
    <source>
        <dbReference type="ARBA" id="ARBA00023273"/>
    </source>
</evidence>
<reference evidence="7 8" key="1">
    <citation type="submission" date="2015-07" db="EMBL/GenBank/DDBJ databases">
        <authorList>
            <person name="Noorani M."/>
        </authorList>
    </citation>
    <scope>NUCLEOTIDE SEQUENCE [LARGE SCALE GENOMIC DNA]</scope>
    <source>
        <strain evidence="7 8">KCTC 42284</strain>
    </source>
</reference>
<accession>A0A0K0XWH2</accession>
<dbReference type="NCBIfam" id="NF041518">
    <property type="entry name" value="choice_anch_Q"/>
    <property type="match status" value="1"/>
</dbReference>
<name>A0A0K0XWH2_9GAMM</name>
<evidence type="ECO:0000313" key="7">
    <source>
        <dbReference type="EMBL" id="AKS41982.1"/>
    </source>
</evidence>
<evidence type="ECO:0000313" key="8">
    <source>
        <dbReference type="Proteomes" id="UP000066624"/>
    </source>
</evidence>
<dbReference type="OrthoDB" id="5762010at2"/>
<dbReference type="Pfam" id="PF22544">
    <property type="entry name" value="HYDIN_VesB_CFA65-like_Ig"/>
    <property type="match status" value="1"/>
</dbReference>
<evidence type="ECO:0000256" key="2">
    <source>
        <dbReference type="ARBA" id="ARBA00004496"/>
    </source>
</evidence>
<dbReference type="InterPro" id="IPR059226">
    <property type="entry name" value="Choice_anch_Q_dom"/>
</dbReference>
<dbReference type="PANTHER" id="PTHR11319:SF35">
    <property type="entry name" value="OUTER MEMBRANE PROTEIN PMPC-RELATED"/>
    <property type="match status" value="1"/>
</dbReference>
<keyword evidence="8" id="KW-1185">Reference proteome</keyword>